<evidence type="ECO:0000256" key="1">
    <source>
        <dbReference type="SAM" id="Phobius"/>
    </source>
</evidence>
<keyword evidence="1" id="KW-0812">Transmembrane</keyword>
<accession>A0A9D5A735</accession>
<organism evidence="3 4">
    <name type="scientific">Pisum sativum</name>
    <name type="common">Garden pea</name>
    <name type="synonym">Lathyrus oleraceus</name>
    <dbReference type="NCBI Taxonomy" id="3888"/>
    <lineage>
        <taxon>Eukaryota</taxon>
        <taxon>Viridiplantae</taxon>
        <taxon>Streptophyta</taxon>
        <taxon>Embryophyta</taxon>
        <taxon>Tracheophyta</taxon>
        <taxon>Spermatophyta</taxon>
        <taxon>Magnoliopsida</taxon>
        <taxon>eudicotyledons</taxon>
        <taxon>Gunneridae</taxon>
        <taxon>Pentapetalae</taxon>
        <taxon>rosids</taxon>
        <taxon>fabids</taxon>
        <taxon>Fabales</taxon>
        <taxon>Fabaceae</taxon>
        <taxon>Papilionoideae</taxon>
        <taxon>50 kb inversion clade</taxon>
        <taxon>NPAAA clade</taxon>
        <taxon>Hologalegina</taxon>
        <taxon>IRL clade</taxon>
        <taxon>Fabeae</taxon>
        <taxon>Lathyrus</taxon>
    </lineage>
</organism>
<gene>
    <name evidence="3" type="ORF">KIW84_063017</name>
</gene>
<keyword evidence="4" id="KW-1185">Reference proteome</keyword>
<dbReference type="Proteomes" id="UP001058974">
    <property type="component" value="Chromosome 6"/>
</dbReference>
<dbReference type="Pfam" id="PF24924">
    <property type="entry name" value="DUF7745"/>
    <property type="match status" value="1"/>
</dbReference>
<evidence type="ECO:0000259" key="2">
    <source>
        <dbReference type="Pfam" id="PF24924"/>
    </source>
</evidence>
<dbReference type="Gramene" id="Psat06G0301700-T1">
    <property type="protein sequence ID" value="KAI5397028.1"/>
    <property type="gene ID" value="KIW84_063017"/>
</dbReference>
<evidence type="ECO:0000313" key="3">
    <source>
        <dbReference type="EMBL" id="KAI5397028.1"/>
    </source>
</evidence>
<dbReference type="PANTHER" id="PTHR48154:SF1">
    <property type="entry name" value="PROTEIN, PUTATIVE-RELATED"/>
    <property type="match status" value="1"/>
</dbReference>
<proteinExistence type="predicted"/>
<dbReference type="InterPro" id="IPR056647">
    <property type="entry name" value="DUF7745"/>
</dbReference>
<dbReference type="AlphaFoldDB" id="A0A9D5A735"/>
<comment type="caution">
    <text evidence="3">The sequence shown here is derived from an EMBL/GenBank/DDBJ whole genome shotgun (WGS) entry which is preliminary data.</text>
</comment>
<dbReference type="EMBL" id="JAMSHJ010000006">
    <property type="protein sequence ID" value="KAI5397028.1"/>
    <property type="molecule type" value="Genomic_DNA"/>
</dbReference>
<keyword evidence="1" id="KW-1133">Transmembrane helix</keyword>
<name>A0A9D5A735_PEA</name>
<sequence length="525" mass="59307">MRRGANTFPSHNRLLNPRFGCETLSFPFSSVEASPPRRGYVSSGGRILAAQSEDPEAENLPLGCPVEGIQWRSFSGFSGSPKMDIGRKRHVAYKFPVVCLDPIQQLMELMDHDSLERFRKDYGLILSFVTVLSKDQHNPLFTLLQFYDPPLRCFTFPNYILVPPLEEVASFLRVPIKSQSLFYSSEFQPDFSMVGSVTYLGKSVLESNMCQKGGVSGFHMSFLVREAKKKLEDGDWRGFNVVLALCVYGIVLFPNVAKFMDIDAIRLFVLGNPVPTLLGDFFHSVHHRNENRKGGLVNCCASLFYKWFSSHLPKSGAFVDFKDSLSWSKRLMGIRAKDISWWSDQNLLRADIIHSCGNFPNVPLVGRRGGINYNPSLVVKQFGYALKTPPLEKDVEESLFFHSSSDMTRRVEEFSLPFPIEEPLYPPTPEQSTMAEYQKGEAVKLQEEAEKKLAVEQLTDARGKSSGWQGQWDAFSASRKAKKEEIVAQLTGQTEKLKTLLKEKNNELLCSRTTNGYVTDQLDKA</sequence>
<protein>
    <recommendedName>
        <fullName evidence="2">DUF7745 domain-containing protein</fullName>
    </recommendedName>
</protein>
<feature type="domain" description="DUF7745" evidence="2">
    <location>
        <begin position="104"/>
        <end position="406"/>
    </location>
</feature>
<dbReference type="PANTHER" id="PTHR48154">
    <property type="entry name" value="PROTEIN, PUTATIVE-RELATED"/>
    <property type="match status" value="1"/>
</dbReference>
<keyword evidence="1" id="KW-0472">Membrane</keyword>
<feature type="transmembrane region" description="Helical" evidence="1">
    <location>
        <begin position="238"/>
        <end position="257"/>
    </location>
</feature>
<reference evidence="3 4" key="1">
    <citation type="journal article" date="2022" name="Nat. Genet.">
        <title>Improved pea reference genome and pan-genome highlight genomic features and evolutionary characteristics.</title>
        <authorList>
            <person name="Yang T."/>
            <person name="Liu R."/>
            <person name="Luo Y."/>
            <person name="Hu S."/>
            <person name="Wang D."/>
            <person name="Wang C."/>
            <person name="Pandey M.K."/>
            <person name="Ge S."/>
            <person name="Xu Q."/>
            <person name="Li N."/>
            <person name="Li G."/>
            <person name="Huang Y."/>
            <person name="Saxena R.K."/>
            <person name="Ji Y."/>
            <person name="Li M."/>
            <person name="Yan X."/>
            <person name="He Y."/>
            <person name="Liu Y."/>
            <person name="Wang X."/>
            <person name="Xiang C."/>
            <person name="Varshney R.K."/>
            <person name="Ding H."/>
            <person name="Gao S."/>
            <person name="Zong X."/>
        </authorList>
    </citation>
    <scope>NUCLEOTIDE SEQUENCE [LARGE SCALE GENOMIC DNA]</scope>
    <source>
        <strain evidence="3 4">cv. Zhongwan 6</strain>
    </source>
</reference>
<evidence type="ECO:0000313" key="4">
    <source>
        <dbReference type="Proteomes" id="UP001058974"/>
    </source>
</evidence>